<name>A0A3B0WA76_9ZZZZ</name>
<dbReference type="EMBL" id="UOFB01000337">
    <property type="protein sequence ID" value="VAW49233.1"/>
    <property type="molecule type" value="Genomic_DNA"/>
</dbReference>
<reference evidence="12" key="1">
    <citation type="submission" date="2018-06" db="EMBL/GenBank/DDBJ databases">
        <authorList>
            <person name="Zhirakovskaya E."/>
        </authorList>
    </citation>
    <scope>NUCLEOTIDE SEQUENCE</scope>
</reference>
<comment type="catalytic activity">
    <reaction evidence="9">
        <text>2-(2-carboxy-4-methylthiazol-5-yl)ethyl phosphate + 4-amino-2-methyl-5-(diphosphooxymethyl)pyrimidine + 2 H(+) = thiamine phosphate + CO2 + diphosphate</text>
        <dbReference type="Rhea" id="RHEA:47848"/>
        <dbReference type="ChEBI" id="CHEBI:15378"/>
        <dbReference type="ChEBI" id="CHEBI:16526"/>
        <dbReference type="ChEBI" id="CHEBI:33019"/>
        <dbReference type="ChEBI" id="CHEBI:37575"/>
        <dbReference type="ChEBI" id="CHEBI:57841"/>
        <dbReference type="ChEBI" id="CHEBI:62890"/>
        <dbReference type="EC" id="2.5.1.3"/>
    </reaction>
</comment>
<comment type="cofactor">
    <cofactor evidence="1">
        <name>Mg(2+)</name>
        <dbReference type="ChEBI" id="CHEBI:18420"/>
    </cofactor>
</comment>
<dbReference type="Pfam" id="PF02581">
    <property type="entry name" value="TMP-TENI"/>
    <property type="match status" value="1"/>
</dbReference>
<keyword evidence="6" id="KW-0460">Magnesium</keyword>
<dbReference type="NCBIfam" id="TIGR00693">
    <property type="entry name" value="thiE"/>
    <property type="match status" value="1"/>
</dbReference>
<dbReference type="UniPathway" id="UPA00060">
    <property type="reaction ID" value="UER00141"/>
</dbReference>
<keyword evidence="4 12" id="KW-0808">Transferase</keyword>
<dbReference type="GO" id="GO:0046872">
    <property type="term" value="F:metal ion binding"/>
    <property type="evidence" value="ECO:0007669"/>
    <property type="project" value="UniProtKB-KW"/>
</dbReference>
<evidence type="ECO:0000256" key="2">
    <source>
        <dbReference type="ARBA" id="ARBA00005165"/>
    </source>
</evidence>
<dbReference type="HAMAP" id="MF_00097">
    <property type="entry name" value="TMP_synthase"/>
    <property type="match status" value="1"/>
</dbReference>
<dbReference type="InterPro" id="IPR034291">
    <property type="entry name" value="TMP_synthase"/>
</dbReference>
<comment type="catalytic activity">
    <reaction evidence="8">
        <text>4-methyl-5-(2-phosphooxyethyl)-thiazole + 4-amino-2-methyl-5-(diphosphooxymethyl)pyrimidine + H(+) = thiamine phosphate + diphosphate</text>
        <dbReference type="Rhea" id="RHEA:22328"/>
        <dbReference type="ChEBI" id="CHEBI:15378"/>
        <dbReference type="ChEBI" id="CHEBI:33019"/>
        <dbReference type="ChEBI" id="CHEBI:37575"/>
        <dbReference type="ChEBI" id="CHEBI:57841"/>
        <dbReference type="ChEBI" id="CHEBI:58296"/>
        <dbReference type="EC" id="2.5.1.3"/>
    </reaction>
</comment>
<sequence length="223" mass="24275">MTAKIPPPLKNHSKNNRAKLKGLYVITDPTLCSKSTLVSQITQALQGGAKIIQFRDKTSDFQTKLQLCKQLVSLCEQHHACFIVNDDIQLAKQSQAHGIHIGKNDQDLLTARQQLGEHTIIGVSCYNDIALALTMQNLGANYVAFGRFFPSKTKPNAPQADINTLIQAKQTLSIPVVAIGGITAHNASQLIETGVDMLAVIQGVLAQKNIQAAALRIRQQFTV</sequence>
<dbReference type="GO" id="GO:0004789">
    <property type="term" value="F:thiamine-phosphate diphosphorylase activity"/>
    <property type="evidence" value="ECO:0007669"/>
    <property type="project" value="UniProtKB-EC"/>
</dbReference>
<dbReference type="CDD" id="cd00564">
    <property type="entry name" value="TMP_TenI"/>
    <property type="match status" value="1"/>
</dbReference>
<accession>A0A3B0WA76</accession>
<organism evidence="12">
    <name type="scientific">hydrothermal vent metagenome</name>
    <dbReference type="NCBI Taxonomy" id="652676"/>
    <lineage>
        <taxon>unclassified sequences</taxon>
        <taxon>metagenomes</taxon>
        <taxon>ecological metagenomes</taxon>
    </lineage>
</organism>
<evidence type="ECO:0000256" key="10">
    <source>
        <dbReference type="ARBA" id="ARBA00047883"/>
    </source>
</evidence>
<dbReference type="Gene3D" id="3.20.20.70">
    <property type="entry name" value="Aldolase class I"/>
    <property type="match status" value="1"/>
</dbReference>
<dbReference type="GO" id="GO:0009228">
    <property type="term" value="P:thiamine biosynthetic process"/>
    <property type="evidence" value="ECO:0007669"/>
    <property type="project" value="UniProtKB-KW"/>
</dbReference>
<dbReference type="PANTHER" id="PTHR20857">
    <property type="entry name" value="THIAMINE-PHOSPHATE PYROPHOSPHORYLASE"/>
    <property type="match status" value="1"/>
</dbReference>
<dbReference type="GO" id="GO:0009229">
    <property type="term" value="P:thiamine diphosphate biosynthetic process"/>
    <property type="evidence" value="ECO:0007669"/>
    <property type="project" value="UniProtKB-UniPathway"/>
</dbReference>
<dbReference type="PANTHER" id="PTHR20857:SF15">
    <property type="entry name" value="THIAMINE-PHOSPHATE SYNTHASE"/>
    <property type="match status" value="1"/>
</dbReference>
<dbReference type="EC" id="2.5.1.3" evidence="3"/>
<evidence type="ECO:0000256" key="3">
    <source>
        <dbReference type="ARBA" id="ARBA00012830"/>
    </source>
</evidence>
<dbReference type="InterPro" id="IPR013785">
    <property type="entry name" value="Aldolase_TIM"/>
</dbReference>
<dbReference type="InterPro" id="IPR036206">
    <property type="entry name" value="ThiamineP_synth_sf"/>
</dbReference>
<gene>
    <name evidence="12" type="ORF">MNBD_GAMMA04-503</name>
</gene>
<feature type="domain" description="Thiamine phosphate synthase/TenI" evidence="11">
    <location>
        <begin position="23"/>
        <end position="204"/>
    </location>
</feature>
<evidence type="ECO:0000256" key="8">
    <source>
        <dbReference type="ARBA" id="ARBA00047334"/>
    </source>
</evidence>
<dbReference type="AlphaFoldDB" id="A0A3B0WA76"/>
<evidence type="ECO:0000256" key="1">
    <source>
        <dbReference type="ARBA" id="ARBA00001946"/>
    </source>
</evidence>
<dbReference type="SUPFAM" id="SSF51391">
    <property type="entry name" value="Thiamin phosphate synthase"/>
    <property type="match status" value="1"/>
</dbReference>
<evidence type="ECO:0000256" key="9">
    <source>
        <dbReference type="ARBA" id="ARBA00047851"/>
    </source>
</evidence>
<dbReference type="InterPro" id="IPR022998">
    <property type="entry name" value="ThiamineP_synth_TenI"/>
</dbReference>
<proteinExistence type="inferred from homology"/>
<evidence type="ECO:0000313" key="12">
    <source>
        <dbReference type="EMBL" id="VAW49233.1"/>
    </source>
</evidence>
<evidence type="ECO:0000256" key="7">
    <source>
        <dbReference type="ARBA" id="ARBA00022977"/>
    </source>
</evidence>
<dbReference type="GO" id="GO:0005737">
    <property type="term" value="C:cytoplasm"/>
    <property type="evidence" value="ECO:0007669"/>
    <property type="project" value="TreeGrafter"/>
</dbReference>
<comment type="catalytic activity">
    <reaction evidence="10">
        <text>2-[(2R,5Z)-2-carboxy-4-methylthiazol-5(2H)-ylidene]ethyl phosphate + 4-amino-2-methyl-5-(diphosphooxymethyl)pyrimidine + 2 H(+) = thiamine phosphate + CO2 + diphosphate</text>
        <dbReference type="Rhea" id="RHEA:47844"/>
        <dbReference type="ChEBI" id="CHEBI:15378"/>
        <dbReference type="ChEBI" id="CHEBI:16526"/>
        <dbReference type="ChEBI" id="CHEBI:33019"/>
        <dbReference type="ChEBI" id="CHEBI:37575"/>
        <dbReference type="ChEBI" id="CHEBI:57841"/>
        <dbReference type="ChEBI" id="CHEBI:62899"/>
        <dbReference type="EC" id="2.5.1.3"/>
    </reaction>
</comment>
<keyword evidence="5" id="KW-0479">Metal-binding</keyword>
<evidence type="ECO:0000256" key="5">
    <source>
        <dbReference type="ARBA" id="ARBA00022723"/>
    </source>
</evidence>
<evidence type="ECO:0000259" key="11">
    <source>
        <dbReference type="Pfam" id="PF02581"/>
    </source>
</evidence>
<evidence type="ECO:0000256" key="4">
    <source>
        <dbReference type="ARBA" id="ARBA00022679"/>
    </source>
</evidence>
<keyword evidence="7" id="KW-0784">Thiamine biosynthesis</keyword>
<evidence type="ECO:0000256" key="6">
    <source>
        <dbReference type="ARBA" id="ARBA00022842"/>
    </source>
</evidence>
<comment type="pathway">
    <text evidence="2">Cofactor biosynthesis; thiamine diphosphate biosynthesis; thiamine phosphate from 4-amino-2-methyl-5-diphosphomethylpyrimidine and 4-methyl-5-(2-phosphoethyl)-thiazole: step 1/1.</text>
</comment>
<protein>
    <recommendedName>
        <fullName evidence="3">thiamine phosphate synthase</fullName>
        <ecNumber evidence="3">2.5.1.3</ecNumber>
    </recommendedName>
</protein>